<evidence type="ECO:0000313" key="1">
    <source>
        <dbReference type="EMBL" id="QAY04947.1"/>
    </source>
</evidence>
<protein>
    <submittedName>
        <fullName evidence="1">Uncharacterized protein</fullName>
    </submittedName>
</protein>
<organism evidence="1 2">
    <name type="scientific">Mycobacterium phage Ochi17</name>
    <dbReference type="NCBI Taxonomy" id="2502425"/>
    <lineage>
        <taxon>Viruses</taxon>
        <taxon>Duplodnaviria</taxon>
        <taxon>Heunggongvirae</taxon>
        <taxon>Uroviricota</taxon>
        <taxon>Caudoviricetes</taxon>
        <taxon>Gracegardnervirinae</taxon>
        <taxon>Cheoctovirus</taxon>
        <taxon>Cheoctovirus ochi17</taxon>
    </lineage>
</organism>
<gene>
    <name evidence="1" type="primary">93</name>
    <name evidence="1" type="ORF">SEA_OCHI17_93</name>
</gene>
<sequence length="209" mass="24020">MSDVDRLKTLGPEHRDRTWRWMLGDEETKVLYRYRTRWQLSIDNGEAWDDCVDSRDLPVSPDWIVAPWDGHFIEYAPSTPATEQQDRDLLDLDAITEDIGMAERSAEMARHVALDHAPQLIAEIRKLHTWDGLMELLDEHWPADIFPTLPDDDKRDPGPRIISLLRWVSRLRAQETRIRALANQHVGAPCDCNAIAHQILAALDTEGEA</sequence>
<reference evidence="1 2" key="1">
    <citation type="submission" date="2019-01" db="EMBL/GenBank/DDBJ databases">
        <authorList>
            <person name="Arabshahi J."/>
            <person name="Bell S."/>
            <person name="Chan J."/>
            <person name="Haskins E."/>
            <person name="Kerstiens E."/>
            <person name="Novak L."/>
            <person name="Okekeogbu I."/>
            <person name="Otero A."/>
            <person name="Smith G."/>
            <person name="Li Y."/>
            <person name="Clase K.L."/>
            <person name="Curtis N."/>
            <person name="Kistler A.B."/>
            <person name="Roscher J.E."/>
            <person name="Garlena R.A."/>
            <person name="Russell D.A."/>
            <person name="Pope W.H."/>
            <person name="Jacobs-Sera D."/>
            <person name="Hatfull G.F."/>
        </authorList>
    </citation>
    <scope>NUCLEOTIDE SEQUENCE [LARGE SCALE GENOMIC DNA]</scope>
</reference>
<dbReference type="GeneID" id="65118817"/>
<dbReference type="KEGG" id="vg:65118817"/>
<dbReference type="RefSeq" id="YP_010101107.1">
    <property type="nucleotide sequence ID" value="NC_055787.1"/>
</dbReference>
<dbReference type="Proteomes" id="UP000289975">
    <property type="component" value="Segment"/>
</dbReference>
<evidence type="ECO:0000313" key="2">
    <source>
        <dbReference type="Proteomes" id="UP000289975"/>
    </source>
</evidence>
<proteinExistence type="predicted"/>
<dbReference type="EMBL" id="MK359307">
    <property type="protein sequence ID" value="QAY04947.1"/>
    <property type="molecule type" value="Genomic_DNA"/>
</dbReference>
<keyword evidence="2" id="KW-1185">Reference proteome</keyword>
<accession>A0A411BTL9</accession>
<name>A0A411BTL9_9CAUD</name>